<keyword evidence="1" id="KW-1133">Transmembrane helix</keyword>
<gene>
    <name evidence="2" type="ORF">M413DRAFT_234554</name>
</gene>
<name>A0A0C3C400_HEBCY</name>
<proteinExistence type="predicted"/>
<dbReference type="HOGENOM" id="CLU_1713504_0_0_1"/>
<feature type="transmembrane region" description="Helical" evidence="1">
    <location>
        <begin position="116"/>
        <end position="137"/>
    </location>
</feature>
<sequence length="153" mass="17400">MRRHLRRLMPSNPTTIVHSSLQRSCFTFLTTVLTRTRLLRILFAATCGIQFIRSTLLGSNEHPAKVELLNEASDRSLEAFCTPEEIAAARIPAQTRIVRPNPGDCLRYVDRNNVMFTFLCLSTDLIEILWICIPMIARISTSNIGSQHWKMIG</sequence>
<protein>
    <submittedName>
        <fullName evidence="2">Uncharacterized protein</fullName>
    </submittedName>
</protein>
<keyword evidence="1" id="KW-0472">Membrane</keyword>
<reference evidence="2 3" key="1">
    <citation type="submission" date="2014-04" db="EMBL/GenBank/DDBJ databases">
        <authorList>
            <consortium name="DOE Joint Genome Institute"/>
            <person name="Kuo A."/>
            <person name="Gay G."/>
            <person name="Dore J."/>
            <person name="Kohler A."/>
            <person name="Nagy L.G."/>
            <person name="Floudas D."/>
            <person name="Copeland A."/>
            <person name="Barry K.W."/>
            <person name="Cichocki N."/>
            <person name="Veneault-Fourrey C."/>
            <person name="LaButti K."/>
            <person name="Lindquist E.A."/>
            <person name="Lipzen A."/>
            <person name="Lundell T."/>
            <person name="Morin E."/>
            <person name="Murat C."/>
            <person name="Sun H."/>
            <person name="Tunlid A."/>
            <person name="Henrissat B."/>
            <person name="Grigoriev I.V."/>
            <person name="Hibbett D.S."/>
            <person name="Martin F."/>
            <person name="Nordberg H.P."/>
            <person name="Cantor M.N."/>
            <person name="Hua S.X."/>
        </authorList>
    </citation>
    <scope>NUCLEOTIDE SEQUENCE [LARGE SCALE GENOMIC DNA]</scope>
    <source>
        <strain evidence="3">h7</strain>
    </source>
</reference>
<keyword evidence="1" id="KW-0812">Transmembrane</keyword>
<dbReference type="AlphaFoldDB" id="A0A0C3C400"/>
<evidence type="ECO:0000313" key="3">
    <source>
        <dbReference type="Proteomes" id="UP000053424"/>
    </source>
</evidence>
<evidence type="ECO:0000256" key="1">
    <source>
        <dbReference type="SAM" id="Phobius"/>
    </source>
</evidence>
<dbReference type="EMBL" id="KN831787">
    <property type="protein sequence ID" value="KIM39014.1"/>
    <property type="molecule type" value="Genomic_DNA"/>
</dbReference>
<dbReference type="Proteomes" id="UP000053424">
    <property type="component" value="Unassembled WGS sequence"/>
</dbReference>
<organism evidence="2 3">
    <name type="scientific">Hebeloma cylindrosporum</name>
    <dbReference type="NCBI Taxonomy" id="76867"/>
    <lineage>
        <taxon>Eukaryota</taxon>
        <taxon>Fungi</taxon>
        <taxon>Dikarya</taxon>
        <taxon>Basidiomycota</taxon>
        <taxon>Agaricomycotina</taxon>
        <taxon>Agaricomycetes</taxon>
        <taxon>Agaricomycetidae</taxon>
        <taxon>Agaricales</taxon>
        <taxon>Agaricineae</taxon>
        <taxon>Hymenogastraceae</taxon>
        <taxon>Hebeloma</taxon>
    </lineage>
</organism>
<evidence type="ECO:0000313" key="2">
    <source>
        <dbReference type="EMBL" id="KIM39014.1"/>
    </source>
</evidence>
<accession>A0A0C3C400</accession>
<keyword evidence="3" id="KW-1185">Reference proteome</keyword>
<reference evidence="3" key="2">
    <citation type="submission" date="2015-01" db="EMBL/GenBank/DDBJ databases">
        <title>Evolutionary Origins and Diversification of the Mycorrhizal Mutualists.</title>
        <authorList>
            <consortium name="DOE Joint Genome Institute"/>
            <consortium name="Mycorrhizal Genomics Consortium"/>
            <person name="Kohler A."/>
            <person name="Kuo A."/>
            <person name="Nagy L.G."/>
            <person name="Floudas D."/>
            <person name="Copeland A."/>
            <person name="Barry K.W."/>
            <person name="Cichocki N."/>
            <person name="Veneault-Fourrey C."/>
            <person name="LaButti K."/>
            <person name="Lindquist E.A."/>
            <person name="Lipzen A."/>
            <person name="Lundell T."/>
            <person name="Morin E."/>
            <person name="Murat C."/>
            <person name="Riley R."/>
            <person name="Ohm R."/>
            <person name="Sun H."/>
            <person name="Tunlid A."/>
            <person name="Henrissat B."/>
            <person name="Grigoriev I.V."/>
            <person name="Hibbett D.S."/>
            <person name="Martin F."/>
        </authorList>
    </citation>
    <scope>NUCLEOTIDE SEQUENCE [LARGE SCALE GENOMIC DNA]</scope>
    <source>
        <strain evidence="3">h7</strain>
    </source>
</reference>